<dbReference type="UniPathway" id="UPA00219"/>
<dbReference type="GO" id="GO:0030288">
    <property type="term" value="C:outer membrane-bounded periplasmic space"/>
    <property type="evidence" value="ECO:0007669"/>
    <property type="project" value="TreeGrafter"/>
</dbReference>
<keyword evidence="16" id="KW-1185">Reference proteome</keyword>
<dbReference type="EC" id="2.4.99.28" evidence="10"/>
<dbReference type="InterPro" id="IPR050396">
    <property type="entry name" value="Glycosyltr_51/Transpeptidase"/>
</dbReference>
<dbReference type="Pfam" id="PF06832">
    <property type="entry name" value="BiPBP_C"/>
    <property type="match status" value="1"/>
</dbReference>
<evidence type="ECO:0000256" key="3">
    <source>
        <dbReference type="ARBA" id="ARBA00007739"/>
    </source>
</evidence>
<evidence type="ECO:0000256" key="5">
    <source>
        <dbReference type="ARBA" id="ARBA00022670"/>
    </source>
</evidence>
<dbReference type="EMBL" id="BNAP01000002">
    <property type="protein sequence ID" value="GHG83939.1"/>
    <property type="molecule type" value="Genomic_DNA"/>
</dbReference>
<dbReference type="PANTHER" id="PTHR32282:SF15">
    <property type="entry name" value="PENICILLIN-BINDING PROTEIN 1C"/>
    <property type="match status" value="1"/>
</dbReference>
<evidence type="ECO:0000256" key="11">
    <source>
        <dbReference type="ARBA" id="ARBA00049902"/>
    </source>
</evidence>
<dbReference type="RefSeq" id="WP_028092923.1">
    <property type="nucleotide sequence ID" value="NZ_BNAP01000002.1"/>
</dbReference>
<feature type="domain" description="Penicillin-binding protein transpeptidase" evidence="12">
    <location>
        <begin position="308"/>
        <end position="529"/>
    </location>
</feature>
<evidence type="ECO:0000256" key="7">
    <source>
        <dbReference type="ARBA" id="ARBA00022679"/>
    </source>
</evidence>
<proteinExistence type="inferred from homology"/>
<gene>
    <name evidence="15" type="ORF">GCM10010961_09830</name>
</gene>
<evidence type="ECO:0000256" key="6">
    <source>
        <dbReference type="ARBA" id="ARBA00022676"/>
    </source>
</evidence>
<keyword evidence="4" id="KW-0121">Carboxypeptidase</keyword>
<dbReference type="Proteomes" id="UP000611500">
    <property type="component" value="Unassembled WGS sequence"/>
</dbReference>
<comment type="similarity">
    <text evidence="2">In the C-terminal section; belongs to the transpeptidase family.</text>
</comment>
<feature type="domain" description="Glycosyl transferase family 51" evidence="13">
    <location>
        <begin position="76"/>
        <end position="231"/>
    </location>
</feature>
<organism evidence="15 16">
    <name type="scientific">Pseudodonghicola xiamenensis</name>
    <dbReference type="NCBI Taxonomy" id="337702"/>
    <lineage>
        <taxon>Bacteria</taxon>
        <taxon>Pseudomonadati</taxon>
        <taxon>Pseudomonadota</taxon>
        <taxon>Alphaproteobacteria</taxon>
        <taxon>Rhodobacterales</taxon>
        <taxon>Paracoccaceae</taxon>
        <taxon>Pseudodonghicola</taxon>
    </lineage>
</organism>
<sequence length="683" mass="72392">MPRKPLFARTLIAVALVLYAGALLRDGADAWVAATDLPPVLAETSVEVRDRDGRLMRAYPVADGLMRLSPPVAGGVDPRFVAMLMAYEDKRFARHSGVDPRAMIRAVGQALWNGRAVSGGSTLTMQVARLLEDGSTGRWSGKLRQIRVALALERRLDKASILSLYLTHAPYGGNIEGIRAATLAWFGKEPGRLTPAEAALLVALPQAPETRRPDRHPEAARAARDRVLARMRAAHVITAEEAEGAARAPLPRAMRPFPMLAPHLADRAHAADPLARRVDLTLDADLQARLEPLLREAAEQAGPQVSAALVVADHRSGDILASVGSAGYGDGLRQGYVDMTVALRSPGSTLKPVVYGLAFDQGLAHPETLIHDGPVMFGRYAPRNFDGLYRGDVTIRHALQMSLNIPVVKLTRDLGPARVMAALRRAGVDPQLSGGTPGLAIALGGVGVTLEDLVQLYAALAEGGQGPLLRWRAGEPMAEGAGVISDTAAWQVGDILRGLTPPPGAPARVLAYKTGTSYGHRDAWAVGYDGAHVIGVWMGRADGTPVPGAFGGELAAPVLFEAFGRLKTAFDPLPPPPPATVITTTANLPQPLRRYRPRGEVVQSEGPKLTFPPDGARLAPGDGRLTLKLNGGAAPFTVLANGAAVETGIYGREFDIPAPGRGFSTLVVVDREGRSSRVSVELQ</sequence>
<keyword evidence="5" id="KW-0645">Protease</keyword>
<dbReference type="InterPro" id="IPR011815">
    <property type="entry name" value="PBP_1c"/>
</dbReference>
<evidence type="ECO:0000259" key="13">
    <source>
        <dbReference type="Pfam" id="PF00912"/>
    </source>
</evidence>
<protein>
    <recommendedName>
        <fullName evidence="10">peptidoglycan glycosyltransferase</fullName>
        <ecNumber evidence="10">2.4.99.28</ecNumber>
    </recommendedName>
</protein>
<comment type="catalytic activity">
    <reaction evidence="11">
        <text>[GlcNAc-(1-&gt;4)-Mur2Ac(oyl-L-Ala-gamma-D-Glu-L-Lys-D-Ala-D-Ala)](n)-di-trans,octa-cis-undecaprenyl diphosphate + beta-D-GlcNAc-(1-&gt;4)-Mur2Ac(oyl-L-Ala-gamma-D-Glu-L-Lys-D-Ala-D-Ala)-di-trans,octa-cis-undecaprenyl diphosphate = [GlcNAc-(1-&gt;4)-Mur2Ac(oyl-L-Ala-gamma-D-Glu-L-Lys-D-Ala-D-Ala)](n+1)-di-trans,octa-cis-undecaprenyl diphosphate + di-trans,octa-cis-undecaprenyl diphosphate + H(+)</text>
        <dbReference type="Rhea" id="RHEA:23708"/>
        <dbReference type="Rhea" id="RHEA-COMP:9602"/>
        <dbReference type="Rhea" id="RHEA-COMP:9603"/>
        <dbReference type="ChEBI" id="CHEBI:15378"/>
        <dbReference type="ChEBI" id="CHEBI:58405"/>
        <dbReference type="ChEBI" id="CHEBI:60033"/>
        <dbReference type="ChEBI" id="CHEBI:78435"/>
        <dbReference type="EC" id="2.4.99.28"/>
    </reaction>
</comment>
<comment type="pathway">
    <text evidence="1">Cell wall biogenesis; peptidoglycan biosynthesis.</text>
</comment>
<dbReference type="InterPro" id="IPR023346">
    <property type="entry name" value="Lysozyme-like_dom_sf"/>
</dbReference>
<dbReference type="InterPro" id="IPR001264">
    <property type="entry name" value="Glyco_trans_51"/>
</dbReference>
<dbReference type="SUPFAM" id="SSF53955">
    <property type="entry name" value="Lysozyme-like"/>
    <property type="match status" value="1"/>
</dbReference>
<keyword evidence="6" id="KW-0328">Glycosyltransferase</keyword>
<name>A0A8J3MBB3_9RHOB</name>
<feature type="domain" description="Penicillin-binding C-terminal" evidence="14">
    <location>
        <begin position="601"/>
        <end position="679"/>
    </location>
</feature>
<dbReference type="InterPro" id="IPR001460">
    <property type="entry name" value="PCN-bd_Tpept"/>
</dbReference>
<evidence type="ECO:0000256" key="2">
    <source>
        <dbReference type="ARBA" id="ARBA00007090"/>
    </source>
</evidence>
<dbReference type="InterPro" id="IPR036950">
    <property type="entry name" value="PBP_transglycosylase"/>
</dbReference>
<dbReference type="SUPFAM" id="SSF56601">
    <property type="entry name" value="beta-lactamase/transpeptidase-like"/>
    <property type="match status" value="1"/>
</dbReference>
<dbReference type="Pfam" id="PF00912">
    <property type="entry name" value="Transgly"/>
    <property type="match status" value="1"/>
</dbReference>
<dbReference type="GO" id="GO:0006508">
    <property type="term" value="P:proteolysis"/>
    <property type="evidence" value="ECO:0007669"/>
    <property type="project" value="UniProtKB-KW"/>
</dbReference>
<keyword evidence="7" id="KW-0808">Transferase</keyword>
<dbReference type="NCBIfam" id="TIGR02073">
    <property type="entry name" value="PBP_1c"/>
    <property type="match status" value="1"/>
</dbReference>
<dbReference type="GO" id="GO:0008658">
    <property type="term" value="F:penicillin binding"/>
    <property type="evidence" value="ECO:0007669"/>
    <property type="project" value="InterPro"/>
</dbReference>
<evidence type="ECO:0000259" key="14">
    <source>
        <dbReference type="Pfam" id="PF06832"/>
    </source>
</evidence>
<evidence type="ECO:0000256" key="4">
    <source>
        <dbReference type="ARBA" id="ARBA00022645"/>
    </source>
</evidence>
<dbReference type="Gene3D" id="1.10.3810.10">
    <property type="entry name" value="Biosynthetic peptidoglycan transglycosylase-like"/>
    <property type="match status" value="1"/>
</dbReference>
<reference evidence="15" key="2">
    <citation type="submission" date="2020-09" db="EMBL/GenBank/DDBJ databases">
        <authorList>
            <person name="Sun Q."/>
            <person name="Zhou Y."/>
        </authorList>
    </citation>
    <scope>NUCLEOTIDE SEQUENCE</scope>
    <source>
        <strain evidence="15">CGMCC 1.7081</strain>
    </source>
</reference>
<keyword evidence="8" id="KW-0378">Hydrolase</keyword>
<dbReference type="PANTHER" id="PTHR32282">
    <property type="entry name" value="BINDING PROTEIN TRANSPEPTIDASE, PUTATIVE-RELATED"/>
    <property type="match status" value="1"/>
</dbReference>
<dbReference type="Pfam" id="PF00905">
    <property type="entry name" value="Transpeptidase"/>
    <property type="match status" value="1"/>
</dbReference>
<dbReference type="GO" id="GO:0008955">
    <property type="term" value="F:peptidoglycan glycosyltransferase activity"/>
    <property type="evidence" value="ECO:0007669"/>
    <property type="project" value="UniProtKB-EC"/>
</dbReference>
<dbReference type="InterPro" id="IPR009647">
    <property type="entry name" value="PBP_C"/>
</dbReference>
<evidence type="ECO:0000313" key="16">
    <source>
        <dbReference type="Proteomes" id="UP000611500"/>
    </source>
</evidence>
<evidence type="ECO:0000256" key="1">
    <source>
        <dbReference type="ARBA" id="ARBA00004752"/>
    </source>
</evidence>
<comment type="similarity">
    <text evidence="3">In the N-terminal section; belongs to the glycosyltransferase 51 family.</text>
</comment>
<comment type="caution">
    <text evidence="15">The sequence shown here is derived from an EMBL/GenBank/DDBJ whole genome shotgun (WGS) entry which is preliminary data.</text>
</comment>
<keyword evidence="9" id="KW-0511">Multifunctional enzyme</keyword>
<evidence type="ECO:0000256" key="10">
    <source>
        <dbReference type="ARBA" id="ARBA00044770"/>
    </source>
</evidence>
<dbReference type="GO" id="GO:0009252">
    <property type="term" value="P:peptidoglycan biosynthetic process"/>
    <property type="evidence" value="ECO:0007669"/>
    <property type="project" value="UniProtKB-UniPathway"/>
</dbReference>
<dbReference type="GO" id="GO:0004180">
    <property type="term" value="F:carboxypeptidase activity"/>
    <property type="evidence" value="ECO:0007669"/>
    <property type="project" value="UniProtKB-KW"/>
</dbReference>
<evidence type="ECO:0000256" key="9">
    <source>
        <dbReference type="ARBA" id="ARBA00023268"/>
    </source>
</evidence>
<dbReference type="Gene3D" id="3.40.710.10">
    <property type="entry name" value="DD-peptidase/beta-lactamase superfamily"/>
    <property type="match status" value="1"/>
</dbReference>
<dbReference type="AlphaFoldDB" id="A0A8J3MBB3"/>
<evidence type="ECO:0000259" key="12">
    <source>
        <dbReference type="Pfam" id="PF00905"/>
    </source>
</evidence>
<evidence type="ECO:0000313" key="15">
    <source>
        <dbReference type="EMBL" id="GHG83939.1"/>
    </source>
</evidence>
<dbReference type="InterPro" id="IPR012338">
    <property type="entry name" value="Beta-lactam/transpept-like"/>
</dbReference>
<accession>A0A8J3MBB3</accession>
<evidence type="ECO:0000256" key="8">
    <source>
        <dbReference type="ARBA" id="ARBA00022801"/>
    </source>
</evidence>
<reference evidence="15" key="1">
    <citation type="journal article" date="2014" name="Int. J. Syst. Evol. Microbiol.">
        <title>Complete genome sequence of Corynebacterium casei LMG S-19264T (=DSM 44701T), isolated from a smear-ripened cheese.</title>
        <authorList>
            <consortium name="US DOE Joint Genome Institute (JGI-PGF)"/>
            <person name="Walter F."/>
            <person name="Albersmeier A."/>
            <person name="Kalinowski J."/>
            <person name="Ruckert C."/>
        </authorList>
    </citation>
    <scope>NUCLEOTIDE SEQUENCE</scope>
    <source>
        <strain evidence="15">CGMCC 1.7081</strain>
    </source>
</reference>